<organism evidence="2 3">
    <name type="scientific">Aspergillus sydowii CBS 593.65</name>
    <dbReference type="NCBI Taxonomy" id="1036612"/>
    <lineage>
        <taxon>Eukaryota</taxon>
        <taxon>Fungi</taxon>
        <taxon>Dikarya</taxon>
        <taxon>Ascomycota</taxon>
        <taxon>Pezizomycotina</taxon>
        <taxon>Eurotiomycetes</taxon>
        <taxon>Eurotiomycetidae</taxon>
        <taxon>Eurotiales</taxon>
        <taxon>Aspergillaceae</taxon>
        <taxon>Aspergillus</taxon>
        <taxon>Aspergillus subgen. Nidulantes</taxon>
    </lineage>
</organism>
<evidence type="ECO:0000256" key="1">
    <source>
        <dbReference type="SAM" id="MobiDB-lite"/>
    </source>
</evidence>
<proteinExistence type="predicted"/>
<evidence type="ECO:0000313" key="2">
    <source>
        <dbReference type="EMBL" id="OJJ64324.1"/>
    </source>
</evidence>
<dbReference type="GeneID" id="63761892"/>
<dbReference type="VEuPathDB" id="FungiDB:ASPSYDRAFT_39018"/>
<dbReference type="OrthoDB" id="4499271at2759"/>
<name>A0A1L9TY11_9EURO</name>
<dbReference type="AlphaFoldDB" id="A0A1L9TY11"/>
<reference evidence="3" key="1">
    <citation type="journal article" date="2017" name="Genome Biol.">
        <title>Comparative genomics reveals high biological diversity and specific adaptations in the industrially and medically important fungal genus Aspergillus.</title>
        <authorList>
            <person name="de Vries R.P."/>
            <person name="Riley R."/>
            <person name="Wiebenga A."/>
            <person name="Aguilar-Osorio G."/>
            <person name="Amillis S."/>
            <person name="Uchima C.A."/>
            <person name="Anderluh G."/>
            <person name="Asadollahi M."/>
            <person name="Askin M."/>
            <person name="Barry K."/>
            <person name="Battaglia E."/>
            <person name="Bayram O."/>
            <person name="Benocci T."/>
            <person name="Braus-Stromeyer S.A."/>
            <person name="Caldana C."/>
            <person name="Canovas D."/>
            <person name="Cerqueira G.C."/>
            <person name="Chen F."/>
            <person name="Chen W."/>
            <person name="Choi C."/>
            <person name="Clum A."/>
            <person name="Dos Santos R.A."/>
            <person name="Damasio A.R."/>
            <person name="Diallinas G."/>
            <person name="Emri T."/>
            <person name="Fekete E."/>
            <person name="Flipphi M."/>
            <person name="Freyberg S."/>
            <person name="Gallo A."/>
            <person name="Gournas C."/>
            <person name="Habgood R."/>
            <person name="Hainaut M."/>
            <person name="Harispe M.L."/>
            <person name="Henrissat B."/>
            <person name="Hilden K.S."/>
            <person name="Hope R."/>
            <person name="Hossain A."/>
            <person name="Karabika E."/>
            <person name="Karaffa L."/>
            <person name="Karanyi Z."/>
            <person name="Krasevec N."/>
            <person name="Kuo A."/>
            <person name="Kusch H."/>
            <person name="LaButti K."/>
            <person name="Lagendijk E.L."/>
            <person name="Lapidus A."/>
            <person name="Levasseur A."/>
            <person name="Lindquist E."/>
            <person name="Lipzen A."/>
            <person name="Logrieco A.F."/>
            <person name="MacCabe A."/>
            <person name="Maekelae M.R."/>
            <person name="Malavazi I."/>
            <person name="Melin P."/>
            <person name="Meyer V."/>
            <person name="Mielnichuk N."/>
            <person name="Miskei M."/>
            <person name="Molnar A.P."/>
            <person name="Mule G."/>
            <person name="Ngan C.Y."/>
            <person name="Orejas M."/>
            <person name="Orosz E."/>
            <person name="Ouedraogo J.P."/>
            <person name="Overkamp K.M."/>
            <person name="Park H.-S."/>
            <person name="Perrone G."/>
            <person name="Piumi F."/>
            <person name="Punt P.J."/>
            <person name="Ram A.F."/>
            <person name="Ramon A."/>
            <person name="Rauscher S."/>
            <person name="Record E."/>
            <person name="Riano-Pachon D.M."/>
            <person name="Robert V."/>
            <person name="Roehrig J."/>
            <person name="Ruller R."/>
            <person name="Salamov A."/>
            <person name="Salih N.S."/>
            <person name="Samson R.A."/>
            <person name="Sandor E."/>
            <person name="Sanguinetti M."/>
            <person name="Schuetze T."/>
            <person name="Sepcic K."/>
            <person name="Shelest E."/>
            <person name="Sherlock G."/>
            <person name="Sophianopoulou V."/>
            <person name="Squina F.M."/>
            <person name="Sun H."/>
            <person name="Susca A."/>
            <person name="Todd R.B."/>
            <person name="Tsang A."/>
            <person name="Unkles S.E."/>
            <person name="van de Wiele N."/>
            <person name="van Rossen-Uffink D."/>
            <person name="Oliveira J.V."/>
            <person name="Vesth T.C."/>
            <person name="Visser J."/>
            <person name="Yu J.-H."/>
            <person name="Zhou M."/>
            <person name="Andersen M.R."/>
            <person name="Archer D.B."/>
            <person name="Baker S.E."/>
            <person name="Benoit I."/>
            <person name="Brakhage A.A."/>
            <person name="Braus G.H."/>
            <person name="Fischer R."/>
            <person name="Frisvad J.C."/>
            <person name="Goldman G.H."/>
            <person name="Houbraken J."/>
            <person name="Oakley B."/>
            <person name="Pocsi I."/>
            <person name="Scazzocchio C."/>
            <person name="Seiboth B."/>
            <person name="vanKuyk P.A."/>
            <person name="Wortman J."/>
            <person name="Dyer P.S."/>
            <person name="Grigoriev I.V."/>
        </authorList>
    </citation>
    <scope>NUCLEOTIDE SEQUENCE [LARGE SCALE GENOMIC DNA]</scope>
    <source>
        <strain evidence="3">CBS 593.65</strain>
    </source>
</reference>
<accession>A0A1L9TY11</accession>
<protein>
    <submittedName>
        <fullName evidence="2">Uncharacterized protein</fullName>
    </submittedName>
</protein>
<dbReference type="RefSeq" id="XP_040708130.1">
    <property type="nucleotide sequence ID" value="XM_040845819.1"/>
</dbReference>
<sequence>MAPNADTSNGAGRTSIRGRRGRRWDSGKPSLQFLSRQHPFGGLLPRNQGDPILLPQSEIAPWLAEIEPGPPAPGDPDLVMVERPGFYPVKILRPASFTEAVIRLLCRDMVRNNDLALLWLFMIDRIKEDETTFSRHLRPEFQAAWNGLMGGGGYRNHLVEAAQLREKLIAENRLPADLPCISIDEEFKNMPSQDVRRLRGEVQFDKAKPIFERFAAELLQMPKISPDTDIEPMRMLHRFFRDC</sequence>
<dbReference type="Proteomes" id="UP000184356">
    <property type="component" value="Unassembled WGS sequence"/>
</dbReference>
<evidence type="ECO:0000313" key="3">
    <source>
        <dbReference type="Proteomes" id="UP000184356"/>
    </source>
</evidence>
<feature type="region of interest" description="Disordered" evidence="1">
    <location>
        <begin position="1"/>
        <end position="30"/>
    </location>
</feature>
<dbReference type="EMBL" id="KV878582">
    <property type="protein sequence ID" value="OJJ64324.1"/>
    <property type="molecule type" value="Genomic_DNA"/>
</dbReference>
<gene>
    <name evidence="2" type="ORF">ASPSYDRAFT_39018</name>
</gene>
<keyword evidence="3" id="KW-1185">Reference proteome</keyword>